<sequence>MGSVEIIFHGAAGTVTGSCFEVRANNKTVLIDCGMFQGTRSLEALNHEQLPFDPKAISAVILTHAHLDHSGRLPYLTAQGCHAQIWMTAPTADIIEPLLLDSAKLQAADAARRNRRPDRMALPPFIPLYTGDDVTSCIGQIKETCYGAWNELGNDDGFRLWDAQHIVGSASVELKLADQRILFSGDIGGGSAIQCADVPLGGYDQIICETTYGDRTREPVLISDRREQLAQYIEEALGKNGNVLIPAFAVERTQIVLEDLVALFESKRLKPFNVFVDSPLAERVTRTTQRHRLTGYDLFSVPNIRFTHDVEESKQINSMSGVIIIAGSGMCQGGRIRHHLLHNLPNARARVLLVGYQVAGTLGAVLRDGARNVRISGHDVPVRADVKIIDSYSVHADRPALMQWIKDRGPVSGSVFLVHGEQHALSVFAQDIRKAGLAPHVVVPMLGESWSVSANHAAKRICPAREDLQVRIAPRDWTASLAALKSGLADRLRALPSDAARERVLASMTRALEDAESIRTIT</sequence>
<dbReference type="Pfam" id="PF10996">
    <property type="entry name" value="Beta-Casp"/>
    <property type="match status" value="1"/>
</dbReference>
<dbReference type="GO" id="GO:0004521">
    <property type="term" value="F:RNA endonuclease activity"/>
    <property type="evidence" value="ECO:0007669"/>
    <property type="project" value="TreeGrafter"/>
</dbReference>
<dbReference type="PANTHER" id="PTHR11203:SF37">
    <property type="entry name" value="INTEGRATOR COMPLEX SUBUNIT 11"/>
    <property type="match status" value="1"/>
</dbReference>
<dbReference type="Gene3D" id="3.40.50.10890">
    <property type="match status" value="1"/>
</dbReference>
<feature type="domain" description="Metallo-beta-lactamase" evidence="2">
    <location>
        <begin position="16"/>
        <end position="237"/>
    </location>
</feature>
<name>A0A840B1U0_9SPHN</name>
<dbReference type="InterPro" id="IPR050698">
    <property type="entry name" value="MBL"/>
</dbReference>
<dbReference type="RefSeq" id="WP_183941441.1">
    <property type="nucleotide sequence ID" value="NZ_BAABBG010000002.1"/>
</dbReference>
<dbReference type="PANTHER" id="PTHR11203">
    <property type="entry name" value="CLEAVAGE AND POLYADENYLATION SPECIFICITY FACTOR FAMILY MEMBER"/>
    <property type="match status" value="1"/>
</dbReference>
<dbReference type="Proteomes" id="UP000581447">
    <property type="component" value="Unassembled WGS sequence"/>
</dbReference>
<organism evidence="4 5">
    <name type="scientific">Sphingorhabdus rigui</name>
    <dbReference type="NCBI Taxonomy" id="1282858"/>
    <lineage>
        <taxon>Bacteria</taxon>
        <taxon>Pseudomonadati</taxon>
        <taxon>Pseudomonadota</taxon>
        <taxon>Alphaproteobacteria</taxon>
        <taxon>Sphingomonadales</taxon>
        <taxon>Sphingomonadaceae</taxon>
        <taxon>Sphingorhabdus</taxon>
    </lineage>
</organism>
<dbReference type="GO" id="GO:0016787">
    <property type="term" value="F:hydrolase activity"/>
    <property type="evidence" value="ECO:0007669"/>
    <property type="project" value="UniProtKB-KW"/>
</dbReference>
<feature type="domain" description="Beta-Casp" evidence="3">
    <location>
        <begin position="253"/>
        <end position="366"/>
    </location>
</feature>
<evidence type="ECO:0000259" key="3">
    <source>
        <dbReference type="SMART" id="SM01027"/>
    </source>
</evidence>
<dbReference type="SUPFAM" id="SSF56281">
    <property type="entry name" value="Metallo-hydrolase/oxidoreductase"/>
    <property type="match status" value="1"/>
</dbReference>
<evidence type="ECO:0000313" key="5">
    <source>
        <dbReference type="Proteomes" id="UP000581447"/>
    </source>
</evidence>
<dbReference type="InterPro" id="IPR036866">
    <property type="entry name" value="RibonucZ/Hydroxyglut_hydro"/>
</dbReference>
<dbReference type="SMART" id="SM00849">
    <property type="entry name" value="Lactamase_B"/>
    <property type="match status" value="1"/>
</dbReference>
<protein>
    <submittedName>
        <fullName evidence="4">Metallo-beta-lactamase family protein</fullName>
    </submittedName>
</protein>
<keyword evidence="1" id="KW-0378">Hydrolase</keyword>
<dbReference type="InterPro" id="IPR001279">
    <property type="entry name" value="Metallo-B-lactamas"/>
</dbReference>
<dbReference type="SMART" id="SM01027">
    <property type="entry name" value="Beta-Casp"/>
    <property type="match status" value="1"/>
</dbReference>
<keyword evidence="5" id="KW-1185">Reference proteome</keyword>
<dbReference type="EMBL" id="JACIEA010000001">
    <property type="protein sequence ID" value="MBB3943242.1"/>
    <property type="molecule type" value="Genomic_DNA"/>
</dbReference>
<evidence type="ECO:0000313" key="4">
    <source>
        <dbReference type="EMBL" id="MBB3943242.1"/>
    </source>
</evidence>
<dbReference type="AlphaFoldDB" id="A0A840B1U0"/>
<reference evidence="4 5" key="1">
    <citation type="submission" date="2020-08" db="EMBL/GenBank/DDBJ databases">
        <title>Genomic Encyclopedia of Type Strains, Phase IV (KMG-IV): sequencing the most valuable type-strain genomes for metagenomic binning, comparative biology and taxonomic classification.</title>
        <authorList>
            <person name="Goeker M."/>
        </authorList>
    </citation>
    <scope>NUCLEOTIDE SEQUENCE [LARGE SCALE GENOMIC DNA]</scope>
    <source>
        <strain evidence="4 5">DSM 29050</strain>
    </source>
</reference>
<comment type="caution">
    <text evidence="4">The sequence shown here is derived from an EMBL/GenBank/DDBJ whole genome shotgun (WGS) entry which is preliminary data.</text>
</comment>
<dbReference type="Gene3D" id="3.60.15.10">
    <property type="entry name" value="Ribonuclease Z/Hydroxyacylglutathione hydrolase-like"/>
    <property type="match status" value="1"/>
</dbReference>
<evidence type="ECO:0000259" key="2">
    <source>
        <dbReference type="SMART" id="SM00849"/>
    </source>
</evidence>
<accession>A0A840B1U0</accession>
<dbReference type="Pfam" id="PF07521">
    <property type="entry name" value="RMMBL"/>
    <property type="match status" value="1"/>
</dbReference>
<dbReference type="CDD" id="cd16295">
    <property type="entry name" value="TTHA0252-CPSF-like_MBL-fold"/>
    <property type="match status" value="1"/>
</dbReference>
<proteinExistence type="predicted"/>
<gene>
    <name evidence="4" type="ORF">GGR91_001464</name>
</gene>
<evidence type="ECO:0000256" key="1">
    <source>
        <dbReference type="ARBA" id="ARBA00022801"/>
    </source>
</evidence>
<dbReference type="Pfam" id="PF00753">
    <property type="entry name" value="Lactamase_B"/>
    <property type="match status" value="1"/>
</dbReference>
<dbReference type="InterPro" id="IPR022712">
    <property type="entry name" value="Beta_Casp"/>
</dbReference>
<dbReference type="InterPro" id="IPR011108">
    <property type="entry name" value="RMMBL"/>
</dbReference>